<dbReference type="SUPFAM" id="SSF53850">
    <property type="entry name" value="Periplasmic binding protein-like II"/>
    <property type="match status" value="1"/>
</dbReference>
<dbReference type="AlphaFoldDB" id="L0H2W3"/>
<dbReference type="EMBL" id="CP003051">
    <property type="protein sequence ID" value="AGA91934.1"/>
    <property type="molecule type" value="Genomic_DNA"/>
</dbReference>
<dbReference type="Gene3D" id="3.40.190.10">
    <property type="entry name" value="Periplasmic binding protein-like II"/>
    <property type="match status" value="1"/>
</dbReference>
<evidence type="ECO:0008006" key="3">
    <source>
        <dbReference type="Google" id="ProtNLM"/>
    </source>
</evidence>
<organism evidence="1 2">
    <name type="scientific">Thioflavicoccus mobilis 8321</name>
    <dbReference type="NCBI Taxonomy" id="765912"/>
    <lineage>
        <taxon>Bacteria</taxon>
        <taxon>Pseudomonadati</taxon>
        <taxon>Pseudomonadota</taxon>
        <taxon>Gammaproteobacteria</taxon>
        <taxon>Chromatiales</taxon>
        <taxon>Chromatiaceae</taxon>
        <taxon>Thioflavicoccus</taxon>
    </lineage>
</organism>
<dbReference type="eggNOG" id="COG0226">
    <property type="taxonomic scope" value="Bacteria"/>
</dbReference>
<dbReference type="STRING" id="765912.Thimo_3256"/>
<proteinExistence type="predicted"/>
<name>L0H2W3_9GAMM</name>
<dbReference type="HOGENOM" id="CLU_124904_1_0_6"/>
<gene>
    <name evidence="1" type="ORF">Thimo_3256</name>
</gene>
<evidence type="ECO:0000313" key="1">
    <source>
        <dbReference type="EMBL" id="AGA91934.1"/>
    </source>
</evidence>
<dbReference type="KEGG" id="tmb:Thimo_3256"/>
<accession>L0H2W3</accession>
<reference evidence="1 2" key="1">
    <citation type="submission" date="2011-09" db="EMBL/GenBank/DDBJ databases">
        <title>Complete sequence of chromosome of Thioflavicoccus mobilis 8321.</title>
        <authorList>
            <consortium name="US DOE Joint Genome Institute"/>
            <person name="Lucas S."/>
            <person name="Han J."/>
            <person name="Lapidus A."/>
            <person name="Cheng J.-F."/>
            <person name="Goodwin L."/>
            <person name="Pitluck S."/>
            <person name="Peters L."/>
            <person name="Ovchinnikova G."/>
            <person name="Lu M."/>
            <person name="Detter J.C."/>
            <person name="Han C."/>
            <person name="Tapia R."/>
            <person name="Land M."/>
            <person name="Hauser L."/>
            <person name="Kyrpides N."/>
            <person name="Ivanova N."/>
            <person name="Pagani I."/>
            <person name="Vogl K."/>
            <person name="Liu Z."/>
            <person name="Imhoff J."/>
            <person name="Thiel V."/>
            <person name="Frigaard N.-U."/>
            <person name="Bryant D."/>
            <person name="Woyke T."/>
        </authorList>
    </citation>
    <scope>NUCLEOTIDE SEQUENCE [LARGE SCALE GENOMIC DNA]</scope>
    <source>
        <strain evidence="1 2">8321</strain>
    </source>
</reference>
<sequence>MNVAKPRSIRIRLLGRRLRLRFALAGLGWASMVCAGASLSIAGEEFAVIVNPDSGVVELSRAEVINIFLGRQRSLPSGVTALTVDLVGERDEKRQFYSYLVGKEPAEINSYWARLIFSGRGAAPWQAASPSEVLDIVQNYKGAIGYIHRDLVDGRARIVYMLRE</sequence>
<evidence type="ECO:0000313" key="2">
    <source>
        <dbReference type="Proteomes" id="UP000010816"/>
    </source>
</evidence>
<keyword evidence="2" id="KW-1185">Reference proteome</keyword>
<dbReference type="Proteomes" id="UP000010816">
    <property type="component" value="Chromosome"/>
</dbReference>
<protein>
    <recommendedName>
        <fullName evidence="3">Phosphate ABC transporter substrate-binding protein</fullName>
    </recommendedName>
</protein>